<reference evidence="4 5" key="1">
    <citation type="submission" date="2018-09" db="EMBL/GenBank/DDBJ databases">
        <title>Comparative genomics of Leucobacter spp.</title>
        <authorList>
            <person name="Reis A.C."/>
            <person name="Kolvenbach B.A."/>
            <person name="Corvini P.F.X."/>
            <person name="Nunes O.C."/>
        </authorList>
    </citation>
    <scope>NUCLEOTIDE SEQUENCE [LARGE SCALE GENOMIC DNA]</scope>
    <source>
        <strain evidence="4 5">TAN 31504</strain>
    </source>
</reference>
<dbReference type="PANTHER" id="PTHR30466">
    <property type="entry name" value="FLAVIN REDUCTASE"/>
    <property type="match status" value="1"/>
</dbReference>
<feature type="domain" description="Flavin reductase like" evidence="3">
    <location>
        <begin position="9"/>
        <end position="147"/>
    </location>
</feature>
<dbReference type="RefSeq" id="WP_202345866.1">
    <property type="nucleotide sequence ID" value="NZ_BAAAPI010000010.1"/>
</dbReference>
<organism evidence="4 5">
    <name type="scientific">Leucobacter chromiireducens subsp. solipictus</name>
    <dbReference type="NCBI Taxonomy" id="398235"/>
    <lineage>
        <taxon>Bacteria</taxon>
        <taxon>Bacillati</taxon>
        <taxon>Actinomycetota</taxon>
        <taxon>Actinomycetes</taxon>
        <taxon>Micrococcales</taxon>
        <taxon>Microbacteriaceae</taxon>
        <taxon>Leucobacter</taxon>
    </lineage>
</organism>
<dbReference type="SMART" id="SM00903">
    <property type="entry name" value="Flavin_Reduct"/>
    <property type="match status" value="1"/>
</dbReference>
<dbReference type="InterPro" id="IPR002563">
    <property type="entry name" value="Flavin_Rdtase-like_dom"/>
</dbReference>
<comment type="similarity">
    <text evidence="1">Belongs to the non-flavoprotein flavin reductase family.</text>
</comment>
<dbReference type="EMBL" id="QYAC01000009">
    <property type="protein sequence ID" value="MBL3680588.1"/>
    <property type="molecule type" value="Genomic_DNA"/>
</dbReference>
<accession>A0ABS1SJ35</accession>
<keyword evidence="2" id="KW-0560">Oxidoreductase</keyword>
<evidence type="ECO:0000256" key="1">
    <source>
        <dbReference type="ARBA" id="ARBA00008898"/>
    </source>
</evidence>
<dbReference type="PANTHER" id="PTHR30466:SF11">
    <property type="entry name" value="FLAVIN-DEPENDENT MONOOXYGENASE, REDUCTASE SUBUNIT HSAB"/>
    <property type="match status" value="1"/>
</dbReference>
<protein>
    <submittedName>
        <fullName evidence="4">Flavin reductase</fullName>
    </submittedName>
</protein>
<dbReference type="InterPro" id="IPR012349">
    <property type="entry name" value="Split_barrel_FMN-bd"/>
</dbReference>
<dbReference type="Proteomes" id="UP001645859">
    <property type="component" value="Unassembled WGS sequence"/>
</dbReference>
<proteinExistence type="inferred from homology"/>
<evidence type="ECO:0000313" key="5">
    <source>
        <dbReference type="Proteomes" id="UP001645859"/>
    </source>
</evidence>
<dbReference type="InterPro" id="IPR050268">
    <property type="entry name" value="NADH-dep_flavin_reductase"/>
</dbReference>
<dbReference type="SUPFAM" id="SSF50475">
    <property type="entry name" value="FMN-binding split barrel"/>
    <property type="match status" value="1"/>
</dbReference>
<sequence>MREEFKAAMREWHTGICLVTSVDAERNPIGLVCNSFTSLSLDPLLVSWAVDHGSSAIQAWRGAGSYALHVLPPMPRPLEHPLVAAFAQRGGDKFRDLAYTHNTLGDPVFPELQTRFDCVVHQRIEIGDHDLMVGRPTEILHPQQNRAS</sequence>
<dbReference type="Pfam" id="PF01613">
    <property type="entry name" value="Flavin_Reduct"/>
    <property type="match status" value="1"/>
</dbReference>
<name>A0ABS1SJ35_9MICO</name>
<gene>
    <name evidence="4" type="ORF">D3230_15000</name>
</gene>
<keyword evidence="5" id="KW-1185">Reference proteome</keyword>
<evidence type="ECO:0000313" key="4">
    <source>
        <dbReference type="EMBL" id="MBL3680588.1"/>
    </source>
</evidence>
<evidence type="ECO:0000256" key="2">
    <source>
        <dbReference type="ARBA" id="ARBA00023002"/>
    </source>
</evidence>
<dbReference type="Gene3D" id="2.30.110.10">
    <property type="entry name" value="Electron Transport, Fmn-binding Protein, Chain A"/>
    <property type="match status" value="1"/>
</dbReference>
<evidence type="ECO:0000259" key="3">
    <source>
        <dbReference type="SMART" id="SM00903"/>
    </source>
</evidence>
<comment type="caution">
    <text evidence="4">The sequence shown here is derived from an EMBL/GenBank/DDBJ whole genome shotgun (WGS) entry which is preliminary data.</text>
</comment>